<keyword evidence="4" id="KW-0227">DNA damage</keyword>
<dbReference type="PANTHER" id="PTHR28680:SF1">
    <property type="entry name" value="CENTROMERE PROTEIN X"/>
    <property type="match status" value="1"/>
</dbReference>
<sequence>MSEKTPLNKKISTTFRHEVIKELLKSTFSNSKNKISEDAIELMVDIAKLMVVEYSARACQQAQMESKSVVTLDHVESILAEMHSSPV</sequence>
<evidence type="ECO:0000256" key="5">
    <source>
        <dbReference type="ARBA" id="ARBA00023125"/>
    </source>
</evidence>
<dbReference type="GO" id="GO:0006281">
    <property type="term" value="P:DNA repair"/>
    <property type="evidence" value="ECO:0007669"/>
    <property type="project" value="UniProtKB-KW"/>
</dbReference>
<keyword evidence="6" id="KW-0234">DNA repair</keyword>
<evidence type="ECO:0000256" key="1">
    <source>
        <dbReference type="ARBA" id="ARBA00004123"/>
    </source>
</evidence>
<dbReference type="Gene3D" id="1.20.5.4980">
    <property type="match status" value="1"/>
</dbReference>
<dbReference type="Proteomes" id="UP001566132">
    <property type="component" value="Unassembled WGS sequence"/>
</dbReference>
<comment type="subcellular location">
    <subcellularLocation>
        <location evidence="1">Nucleus</location>
    </subcellularLocation>
</comment>
<accession>A0ABD1F7X3</accession>
<comment type="caution">
    <text evidence="9">The sequence shown here is derived from an EMBL/GenBank/DDBJ whole genome shotgun (WGS) entry which is preliminary data.</text>
</comment>
<dbReference type="PANTHER" id="PTHR28680">
    <property type="entry name" value="CENTROMERE PROTEIN X"/>
    <property type="match status" value="1"/>
</dbReference>
<organism evidence="9 10">
    <name type="scientific">Hypothenemus hampei</name>
    <name type="common">Coffee berry borer</name>
    <dbReference type="NCBI Taxonomy" id="57062"/>
    <lineage>
        <taxon>Eukaryota</taxon>
        <taxon>Metazoa</taxon>
        <taxon>Ecdysozoa</taxon>
        <taxon>Arthropoda</taxon>
        <taxon>Hexapoda</taxon>
        <taxon>Insecta</taxon>
        <taxon>Pterygota</taxon>
        <taxon>Neoptera</taxon>
        <taxon>Endopterygota</taxon>
        <taxon>Coleoptera</taxon>
        <taxon>Polyphaga</taxon>
        <taxon>Cucujiformia</taxon>
        <taxon>Curculionidae</taxon>
        <taxon>Scolytinae</taxon>
        <taxon>Hypothenemus</taxon>
    </lineage>
</organism>
<evidence type="ECO:0000256" key="8">
    <source>
        <dbReference type="ARBA" id="ARBA00047146"/>
    </source>
</evidence>
<dbReference type="CDD" id="cd22921">
    <property type="entry name" value="HFD_CENP-X"/>
    <property type="match status" value="1"/>
</dbReference>
<dbReference type="Gene3D" id="6.10.130.30">
    <property type="match status" value="1"/>
</dbReference>
<reference evidence="9 10" key="1">
    <citation type="submission" date="2024-05" db="EMBL/GenBank/DDBJ databases">
        <title>Genetic variation in Jamaican populations of the coffee berry borer (Hypothenemus hampei).</title>
        <authorList>
            <person name="Errbii M."/>
            <person name="Myrie A."/>
        </authorList>
    </citation>
    <scope>NUCLEOTIDE SEQUENCE [LARGE SCALE GENOMIC DNA]</scope>
    <source>
        <strain evidence="9">JA-Hopewell-2020-01-JO</strain>
        <tissue evidence="9">Whole body</tissue>
    </source>
</reference>
<dbReference type="Pfam" id="PF09415">
    <property type="entry name" value="CENP-X"/>
    <property type="match status" value="1"/>
</dbReference>
<evidence type="ECO:0000313" key="10">
    <source>
        <dbReference type="Proteomes" id="UP001566132"/>
    </source>
</evidence>
<gene>
    <name evidence="9" type="ORF">ABEB36_003051</name>
</gene>
<evidence type="ECO:0000256" key="2">
    <source>
        <dbReference type="ARBA" id="ARBA00009359"/>
    </source>
</evidence>
<keyword evidence="5" id="KW-0238">DNA-binding</keyword>
<proteinExistence type="inferred from homology"/>
<keyword evidence="10" id="KW-1185">Reference proteome</keyword>
<evidence type="ECO:0000256" key="6">
    <source>
        <dbReference type="ARBA" id="ARBA00023204"/>
    </source>
</evidence>
<name>A0ABD1F7X3_HYPHA</name>
<evidence type="ECO:0000313" key="9">
    <source>
        <dbReference type="EMBL" id="KAL1513672.1"/>
    </source>
</evidence>
<protein>
    <recommendedName>
        <fullName evidence="3">Centromere protein X</fullName>
    </recommendedName>
</protein>
<dbReference type="SUPFAM" id="SSF47113">
    <property type="entry name" value="Histone-fold"/>
    <property type="match status" value="1"/>
</dbReference>
<dbReference type="EMBL" id="JBDJPC010000002">
    <property type="protein sequence ID" value="KAL1513672.1"/>
    <property type="molecule type" value="Genomic_DNA"/>
</dbReference>
<comment type="subunit">
    <text evidence="8">Heterodimer with CENPX, sometimes called MHF; this interaction stabilizes both partners. MHF heterodimers can assemble to form tetrameric structures. MHF also coassemble with CENPT-CENPW heterodimers at centromeres to form the tetrameric CENP-T-W-S-X complex. Forms a discrete complex with FANCM and CENPX, called FANCM-MHF; this interaction, probably mediated by direct binding between CENPS and FANCM, leads to synergistic activation of double-stranded DNA binding and strongly stimulates FANCM-mediated DNA remodeling. Recruited by FANCM to the Fanconi anemia (FA) core complex, which consists of CENPS, CENPX, FANCA, FANCB, FANCC, FANCE, FANCF, FANCG, FANCL, FANCM, FAAP24 and FAAP100. The FA core complex associates with Bloom syndrome (BLM) complex, which consists of at least BLM, DNA topoisomerase 3-alpha (TOP3A), RMI1/BLAP75, RPA1/RPA70 and RPA2/RPA32. The super complex between FA and BLM is called BRAFT.</text>
</comment>
<comment type="similarity">
    <text evidence="2">Belongs to the CENP-X/MHF2 family.</text>
</comment>
<dbReference type="AlphaFoldDB" id="A0ABD1F7X3"/>
<dbReference type="GO" id="GO:0005634">
    <property type="term" value="C:nucleus"/>
    <property type="evidence" value="ECO:0007669"/>
    <property type="project" value="UniProtKB-SubCell"/>
</dbReference>
<dbReference type="InterPro" id="IPR009072">
    <property type="entry name" value="Histone-fold"/>
</dbReference>
<evidence type="ECO:0000256" key="4">
    <source>
        <dbReference type="ARBA" id="ARBA00022763"/>
    </source>
</evidence>
<keyword evidence="7" id="KW-0539">Nucleus</keyword>
<dbReference type="GO" id="GO:0003677">
    <property type="term" value="F:DNA binding"/>
    <property type="evidence" value="ECO:0007669"/>
    <property type="project" value="UniProtKB-KW"/>
</dbReference>
<evidence type="ECO:0000256" key="7">
    <source>
        <dbReference type="ARBA" id="ARBA00023242"/>
    </source>
</evidence>
<dbReference type="InterPro" id="IPR018552">
    <property type="entry name" value="CENP-X"/>
</dbReference>
<evidence type="ECO:0000256" key="3">
    <source>
        <dbReference type="ARBA" id="ARBA00016388"/>
    </source>
</evidence>